<organism evidence="4 5">
    <name type="scientific">Helobdella robusta</name>
    <name type="common">Californian leech</name>
    <dbReference type="NCBI Taxonomy" id="6412"/>
    <lineage>
        <taxon>Eukaryota</taxon>
        <taxon>Metazoa</taxon>
        <taxon>Spiralia</taxon>
        <taxon>Lophotrochozoa</taxon>
        <taxon>Annelida</taxon>
        <taxon>Clitellata</taxon>
        <taxon>Hirudinea</taxon>
        <taxon>Rhynchobdellida</taxon>
        <taxon>Glossiphoniidae</taxon>
        <taxon>Helobdella</taxon>
    </lineage>
</organism>
<feature type="compositionally biased region" description="Low complexity" evidence="1">
    <location>
        <begin position="212"/>
        <end position="227"/>
    </location>
</feature>
<dbReference type="AlphaFoldDB" id="T1FUC7"/>
<dbReference type="GO" id="GO:0045944">
    <property type="term" value="P:positive regulation of transcription by RNA polymerase II"/>
    <property type="evidence" value="ECO:0000318"/>
    <property type="project" value="GO_Central"/>
</dbReference>
<accession>T1FUC7</accession>
<dbReference type="OMA" id="YSDIVHA"/>
<dbReference type="EnsemblMetazoa" id="HelroT192841">
    <property type="protein sequence ID" value="HelroP192841"/>
    <property type="gene ID" value="HelroG192841"/>
</dbReference>
<evidence type="ECO:0000313" key="4">
    <source>
        <dbReference type="EnsemblMetazoa" id="HelroP192841"/>
    </source>
</evidence>
<evidence type="ECO:0000259" key="2">
    <source>
        <dbReference type="PROSITE" id="PS00028"/>
    </source>
</evidence>
<dbReference type="CTD" id="20212423"/>
<feature type="region of interest" description="Disordered" evidence="1">
    <location>
        <begin position="917"/>
        <end position="940"/>
    </location>
</feature>
<evidence type="ECO:0000313" key="3">
    <source>
        <dbReference type="EMBL" id="ESN99517.1"/>
    </source>
</evidence>
<dbReference type="Proteomes" id="UP000015101">
    <property type="component" value="Unassembled WGS sequence"/>
</dbReference>
<feature type="compositionally biased region" description="Low complexity" evidence="1">
    <location>
        <begin position="719"/>
        <end position="747"/>
    </location>
</feature>
<dbReference type="OrthoDB" id="6110130at2759"/>
<dbReference type="KEGG" id="hro:HELRODRAFT_192841"/>
<feature type="region of interest" description="Disordered" evidence="1">
    <location>
        <begin position="955"/>
        <end position="1003"/>
    </location>
</feature>
<evidence type="ECO:0000313" key="5">
    <source>
        <dbReference type="Proteomes" id="UP000015101"/>
    </source>
</evidence>
<gene>
    <name evidence="4" type="primary">20212423</name>
    <name evidence="3" type="ORF">HELRODRAFT_192841</name>
</gene>
<dbReference type="InParanoid" id="T1FUC7"/>
<sequence length="1003" mass="110730">MSSVATESNSTHEQEPTVEMKLKESHSPKNSDTKENINSEVVRQDSKITENHSTPGEETKINGVNNETKCKNQLKNSEINTENMDTSKTKDLSKAKTFSSHNGFKQVDGEKNEMEIDETLSSKPDISKSDCEVKTENSDTAKTSVDNSSNDRTELDGVKQKIKDEILTPDVKSENVDLKINDNKKEVTSEKEDDSESGDVIIIESDENTKAPNMSSTSPSNSKFKSNQSYDQSFRQQNKTQSITPNKNDINNSPSSSSGPNIGDTSMTAFARLLHDLGVELVRQHVYKDLVEIQLSKDAQNKLNEREKEQLSKLEEFYSKQEIRNAPYSLKQYVTRCKCRVFATESLNVMRLHQEYGRMESGSTHVCCCCREFKSRWPSHYISHMKTDHDMIGRLRKKMSPYRCSFCSYEAKNQLKIDSHMLTCSKRFVLACNLQPLPADTDIPLKRRFIQPSTYAASTQRYSSYLNNNNNYSNYHQQNNYYSQQQQQQQAGGGVYGAAGTIGRGMVSSASSMYSNQVSGTVSGGTVLSQQQQQMVKDGRGVMKMTSAANAGQMETCEICSASVGSRASLLNHLQVMHKVKLNTARGSTEPTMSCDRCPSRFWTYQGLAKHATIVHRINTGMTSSTPGNQGRTPPICHICGESQTINPLNHMSTRHNITLLDMYQVKQCYICNKALKNGPNFQEHMVLYHRDIFANKDVLHTVLQALSAARHLKREESSSVQHHQQQQQNQQSSASTSFSSSSSSSSTNANYNNKYKKLTGNQPQPQQQQQQRHGNMTAPKRRVSQSTSHVVNTIPSKPVEKKTTEQERLEMEKLYENFAGIGRPILRSMKQRLSSSGNSSASNAAAAASAATASPSASANVASSSSPLNTSSTNNNCSTTSDVVATNNVSNCTGNGNSGNAGRGGVVSNVSFQPLTATSSSSSTSGINSTEQNNQLQSSSLTVVNNCSKNFVNNNNNNNISYHNNNNNNNNNMLNDRSTSEPEAKKIKLDNSAGVAITTNSS</sequence>
<dbReference type="PROSITE" id="PS00028">
    <property type="entry name" value="ZINC_FINGER_C2H2_1"/>
    <property type="match status" value="3"/>
</dbReference>
<feature type="compositionally biased region" description="Basic and acidic residues" evidence="1">
    <location>
        <begin position="85"/>
        <end position="94"/>
    </location>
</feature>
<dbReference type="InterPro" id="IPR013087">
    <property type="entry name" value="Znf_C2H2_type"/>
</dbReference>
<feature type="compositionally biased region" description="Low complexity" evidence="1">
    <location>
        <begin position="955"/>
        <end position="978"/>
    </location>
</feature>
<feature type="compositionally biased region" description="Polar residues" evidence="1">
    <location>
        <begin position="61"/>
        <end position="84"/>
    </location>
</feature>
<feature type="domain" description="C2H2-type" evidence="2">
    <location>
        <begin position="595"/>
        <end position="616"/>
    </location>
</feature>
<dbReference type="EMBL" id="AMQM01005804">
    <property type="status" value="NOT_ANNOTATED_CDS"/>
    <property type="molecule type" value="Genomic_DNA"/>
</dbReference>
<feature type="compositionally biased region" description="Basic and acidic residues" evidence="1">
    <location>
        <begin position="125"/>
        <end position="139"/>
    </location>
</feature>
<feature type="domain" description="C2H2-type" evidence="2">
    <location>
        <begin position="557"/>
        <end position="578"/>
    </location>
</feature>
<feature type="domain" description="C2H2-type" evidence="2">
    <location>
        <begin position="669"/>
        <end position="690"/>
    </location>
</feature>
<protein>
    <recommendedName>
        <fullName evidence="2">C2H2-type domain-containing protein</fullName>
    </recommendedName>
</protein>
<reference evidence="3 5" key="2">
    <citation type="journal article" date="2013" name="Nature">
        <title>Insights into bilaterian evolution from three spiralian genomes.</title>
        <authorList>
            <person name="Simakov O."/>
            <person name="Marletaz F."/>
            <person name="Cho S.J."/>
            <person name="Edsinger-Gonzales E."/>
            <person name="Havlak P."/>
            <person name="Hellsten U."/>
            <person name="Kuo D.H."/>
            <person name="Larsson T."/>
            <person name="Lv J."/>
            <person name="Arendt D."/>
            <person name="Savage R."/>
            <person name="Osoegawa K."/>
            <person name="de Jong P."/>
            <person name="Grimwood J."/>
            <person name="Chapman J.A."/>
            <person name="Shapiro H."/>
            <person name="Aerts A."/>
            <person name="Otillar R.P."/>
            <person name="Terry A.Y."/>
            <person name="Boore J.L."/>
            <person name="Grigoriev I.V."/>
            <person name="Lindberg D.R."/>
            <person name="Seaver E.C."/>
            <person name="Weisblat D.A."/>
            <person name="Putnam N.H."/>
            <person name="Rokhsar D.S."/>
        </authorList>
    </citation>
    <scope>NUCLEOTIDE SEQUENCE</scope>
</reference>
<feature type="compositionally biased region" description="Polar residues" evidence="1">
    <location>
        <begin position="228"/>
        <end position="247"/>
    </location>
</feature>
<feature type="compositionally biased region" description="Low complexity" evidence="1">
    <location>
        <begin position="248"/>
        <end position="263"/>
    </location>
</feature>
<name>T1FUC7_HELRO</name>
<feature type="region of interest" description="Disordered" evidence="1">
    <location>
        <begin position="714"/>
        <end position="806"/>
    </location>
</feature>
<feature type="compositionally biased region" description="Low complexity" evidence="1">
    <location>
        <begin position="763"/>
        <end position="772"/>
    </location>
</feature>
<keyword evidence="5" id="KW-1185">Reference proteome</keyword>
<dbReference type="RefSeq" id="XP_009022293.1">
    <property type="nucleotide sequence ID" value="XM_009024045.1"/>
</dbReference>
<dbReference type="eggNOG" id="ENOG502QQXF">
    <property type="taxonomic scope" value="Eukaryota"/>
</dbReference>
<reference evidence="5" key="1">
    <citation type="submission" date="2012-12" db="EMBL/GenBank/DDBJ databases">
        <authorList>
            <person name="Hellsten U."/>
            <person name="Grimwood J."/>
            <person name="Chapman J.A."/>
            <person name="Shapiro H."/>
            <person name="Aerts A."/>
            <person name="Otillar R.P."/>
            <person name="Terry A.Y."/>
            <person name="Boore J.L."/>
            <person name="Simakov O."/>
            <person name="Marletaz F."/>
            <person name="Cho S.-J."/>
            <person name="Edsinger-Gonzales E."/>
            <person name="Havlak P."/>
            <person name="Kuo D.-H."/>
            <person name="Larsson T."/>
            <person name="Lv J."/>
            <person name="Arendt D."/>
            <person name="Savage R."/>
            <person name="Osoegawa K."/>
            <person name="de Jong P."/>
            <person name="Lindberg D.R."/>
            <person name="Seaver E.C."/>
            <person name="Weisblat D.A."/>
            <person name="Putnam N.H."/>
            <person name="Grigoriev I.V."/>
            <person name="Rokhsar D.S."/>
        </authorList>
    </citation>
    <scope>NUCLEOTIDE SEQUENCE</scope>
</reference>
<feature type="region of interest" description="Disordered" evidence="1">
    <location>
        <begin position="1"/>
        <end position="263"/>
    </location>
</feature>
<feature type="compositionally biased region" description="Polar residues" evidence="1">
    <location>
        <begin position="785"/>
        <end position="796"/>
    </location>
</feature>
<dbReference type="GO" id="GO:0005634">
    <property type="term" value="C:nucleus"/>
    <property type="evidence" value="ECO:0000318"/>
    <property type="project" value="GO_Central"/>
</dbReference>
<evidence type="ECO:0000256" key="1">
    <source>
        <dbReference type="SAM" id="MobiDB-lite"/>
    </source>
</evidence>
<feature type="compositionally biased region" description="Basic and acidic residues" evidence="1">
    <location>
        <begin position="149"/>
        <end position="190"/>
    </location>
</feature>
<dbReference type="GeneID" id="20212423"/>
<dbReference type="Gene3D" id="3.30.160.60">
    <property type="entry name" value="Classic Zinc Finger"/>
    <property type="match status" value="1"/>
</dbReference>
<dbReference type="EMBL" id="KB097106">
    <property type="protein sequence ID" value="ESN99517.1"/>
    <property type="molecule type" value="Genomic_DNA"/>
</dbReference>
<dbReference type="SMART" id="SM00355">
    <property type="entry name" value="ZnF_C2H2"/>
    <property type="match status" value="5"/>
</dbReference>
<reference evidence="4" key="3">
    <citation type="submission" date="2015-06" db="UniProtKB">
        <authorList>
            <consortium name="EnsemblMetazoa"/>
        </authorList>
    </citation>
    <scope>IDENTIFICATION</scope>
</reference>
<feature type="compositionally biased region" description="Basic and acidic residues" evidence="1">
    <location>
        <begin position="10"/>
        <end position="60"/>
    </location>
</feature>
<proteinExistence type="predicted"/>
<dbReference type="HOGENOM" id="CLU_299207_0_0_1"/>
<feature type="compositionally biased region" description="Low complexity" evidence="1">
    <location>
        <begin position="917"/>
        <end position="931"/>
    </location>
</feature>
<feature type="compositionally biased region" description="Basic and acidic residues" evidence="1">
    <location>
        <begin position="979"/>
        <end position="990"/>
    </location>
</feature>